<evidence type="ECO:0000313" key="2">
    <source>
        <dbReference type="EMBL" id="MBB4641156.1"/>
    </source>
</evidence>
<dbReference type="AlphaFoldDB" id="A0A840HUI2"/>
<evidence type="ECO:0000313" key="3">
    <source>
        <dbReference type="Proteomes" id="UP000575068"/>
    </source>
</evidence>
<evidence type="ECO:0000256" key="1">
    <source>
        <dbReference type="SAM" id="MobiDB-lite"/>
    </source>
</evidence>
<dbReference type="EMBL" id="JACHOV010000005">
    <property type="protein sequence ID" value="MBB4641156.1"/>
    <property type="molecule type" value="Genomic_DNA"/>
</dbReference>
<proteinExistence type="predicted"/>
<name>A0A840HUI2_9SPHN</name>
<accession>A0A840HUI2</accession>
<protein>
    <submittedName>
        <fullName evidence="2">Uncharacterized protein</fullName>
    </submittedName>
</protein>
<sequence>MQLTENIPQEIREMLALLEGHDQLAPQHAARLSLPLFRGALYSAIAKARAGAYLCQPRVAADYRTDNGGMQWDSYRLETITHILADPGDRRVDGGADWSNDNSRHSP</sequence>
<organism evidence="2 3">
    <name type="scientific">Rhizorhapis suberifaciens</name>
    <name type="common">corky root of lettuce</name>
    <dbReference type="NCBI Taxonomy" id="13656"/>
    <lineage>
        <taxon>Bacteria</taxon>
        <taxon>Pseudomonadati</taxon>
        <taxon>Pseudomonadota</taxon>
        <taxon>Alphaproteobacteria</taxon>
        <taxon>Sphingomonadales</taxon>
        <taxon>Sphingomonadaceae</taxon>
        <taxon>Rhizorhapis</taxon>
    </lineage>
</organism>
<dbReference type="RefSeq" id="WP_184474986.1">
    <property type="nucleotide sequence ID" value="NZ_JACHOV010000005.1"/>
</dbReference>
<dbReference type="Proteomes" id="UP000575068">
    <property type="component" value="Unassembled WGS sequence"/>
</dbReference>
<reference evidence="2 3" key="1">
    <citation type="submission" date="2020-08" db="EMBL/GenBank/DDBJ databases">
        <title>Genomic Encyclopedia of Type Strains, Phase IV (KMG-IV): sequencing the most valuable type-strain genomes for metagenomic binning, comparative biology and taxonomic classification.</title>
        <authorList>
            <person name="Goeker M."/>
        </authorList>
    </citation>
    <scope>NUCLEOTIDE SEQUENCE [LARGE SCALE GENOMIC DNA]</scope>
    <source>
        <strain evidence="2 3">DSM 7465</strain>
    </source>
</reference>
<comment type="caution">
    <text evidence="2">The sequence shown here is derived from an EMBL/GenBank/DDBJ whole genome shotgun (WGS) entry which is preliminary data.</text>
</comment>
<feature type="region of interest" description="Disordered" evidence="1">
    <location>
        <begin position="87"/>
        <end position="107"/>
    </location>
</feature>
<gene>
    <name evidence="2" type="ORF">HNQ99_001461</name>
</gene>
<keyword evidence="3" id="KW-1185">Reference proteome</keyword>